<organism evidence="2 3">
    <name type="scientific">Paracerasibacillus soli</name>
    <dbReference type="NCBI Taxonomy" id="480284"/>
    <lineage>
        <taxon>Bacteria</taxon>
        <taxon>Bacillati</taxon>
        <taxon>Bacillota</taxon>
        <taxon>Bacilli</taxon>
        <taxon>Bacillales</taxon>
        <taxon>Bacillaceae</taxon>
        <taxon>Paracerasibacillus</taxon>
    </lineage>
</organism>
<dbReference type="Proteomes" id="UP001275315">
    <property type="component" value="Unassembled WGS sequence"/>
</dbReference>
<protein>
    <submittedName>
        <fullName evidence="2">TOBE domain-containing protein</fullName>
    </submittedName>
</protein>
<dbReference type="InterPro" id="IPR012340">
    <property type="entry name" value="NA-bd_OB-fold"/>
</dbReference>
<gene>
    <name evidence="2" type="ORF">RWD45_12965</name>
</gene>
<dbReference type="Gene3D" id="2.40.50.140">
    <property type="entry name" value="Nucleic acid-binding proteins"/>
    <property type="match status" value="1"/>
</dbReference>
<proteinExistence type="predicted"/>
<dbReference type="Gene3D" id="2.40.50.100">
    <property type="match status" value="1"/>
</dbReference>
<evidence type="ECO:0000259" key="1">
    <source>
        <dbReference type="Pfam" id="PF08402"/>
    </source>
</evidence>
<keyword evidence="3" id="KW-1185">Reference proteome</keyword>
<sequence length="140" mass="15738">MAKFIGETNLLPVTFEKDVDDQSVYYSETMGDSFYVNKTDLNIARHQEVDQLSISIRPEVIHISEGIIEGKNVYQGKVSLVQFTGEAVHTYVKINETVTIKATDLNRGPKTYLKEGSQVNVYIPEDQVRIVPQSGVINKC</sequence>
<evidence type="ECO:0000313" key="2">
    <source>
        <dbReference type="EMBL" id="MDY0409311.1"/>
    </source>
</evidence>
<dbReference type="RefSeq" id="WP_320380107.1">
    <property type="nucleotide sequence ID" value="NZ_JAWDIQ010000002.1"/>
</dbReference>
<dbReference type="Pfam" id="PF08402">
    <property type="entry name" value="TOBE_2"/>
    <property type="match status" value="1"/>
</dbReference>
<feature type="domain" description="Transport-associated OB type 2" evidence="1">
    <location>
        <begin position="54"/>
        <end position="129"/>
    </location>
</feature>
<dbReference type="EMBL" id="JAWDIQ010000002">
    <property type="protein sequence ID" value="MDY0409311.1"/>
    <property type="molecule type" value="Genomic_DNA"/>
</dbReference>
<comment type="caution">
    <text evidence="2">The sequence shown here is derived from an EMBL/GenBank/DDBJ whole genome shotgun (WGS) entry which is preliminary data.</text>
</comment>
<reference evidence="2 3" key="1">
    <citation type="submission" date="2023-10" db="EMBL/GenBank/DDBJ databases">
        <title>Virgibacillus soli CC-YMP-6 genome.</title>
        <authorList>
            <person name="Miliotis G."/>
            <person name="Sengupta P."/>
            <person name="Hameed A."/>
            <person name="Chuvochina M."/>
            <person name="Mcdonagh F."/>
            <person name="Simpson A.C."/>
            <person name="Singh N.K."/>
            <person name="Rekha P.D."/>
            <person name="Raman K."/>
            <person name="Hugenholtz P."/>
            <person name="Venkateswaran K."/>
        </authorList>
    </citation>
    <scope>NUCLEOTIDE SEQUENCE [LARGE SCALE GENOMIC DNA]</scope>
    <source>
        <strain evidence="2 3">CC-YMP-6</strain>
    </source>
</reference>
<dbReference type="InterPro" id="IPR008995">
    <property type="entry name" value="Mo/tungstate-bd_C_term_dom"/>
</dbReference>
<dbReference type="SUPFAM" id="SSF50331">
    <property type="entry name" value="MOP-like"/>
    <property type="match status" value="1"/>
</dbReference>
<name>A0ABU5CSF6_9BACI</name>
<evidence type="ECO:0000313" key="3">
    <source>
        <dbReference type="Proteomes" id="UP001275315"/>
    </source>
</evidence>
<accession>A0ABU5CSF6</accession>
<dbReference type="InterPro" id="IPR013611">
    <property type="entry name" value="Transp-assoc_OB_typ2"/>
</dbReference>